<dbReference type="Pfam" id="PF00565">
    <property type="entry name" value="SNase"/>
    <property type="match status" value="1"/>
</dbReference>
<dbReference type="OrthoDB" id="9805504at2"/>
<proteinExistence type="predicted"/>
<dbReference type="STRING" id="990712.SAMN05216257_102271"/>
<dbReference type="SUPFAM" id="SSF50199">
    <property type="entry name" value="Staphylococcal nuclease"/>
    <property type="match status" value="1"/>
</dbReference>
<keyword evidence="3" id="KW-0378">Hydrolase</keyword>
<keyword evidence="3" id="KW-0255">Endonuclease</keyword>
<evidence type="ECO:0000313" key="3">
    <source>
        <dbReference type="EMBL" id="SDK30578.1"/>
    </source>
</evidence>
<dbReference type="RefSeq" id="WP_092499452.1">
    <property type="nucleotide sequence ID" value="NZ_FNFV01000002.1"/>
</dbReference>
<evidence type="ECO:0000256" key="1">
    <source>
        <dbReference type="SAM" id="SignalP"/>
    </source>
</evidence>
<dbReference type="AlphaFoldDB" id="A0A1G9ATD3"/>
<dbReference type="PROSITE" id="PS50830">
    <property type="entry name" value="TNASE_3"/>
    <property type="match status" value="1"/>
</dbReference>
<feature type="chain" id="PRO_5011626814" evidence="1">
    <location>
        <begin position="25"/>
        <end position="224"/>
    </location>
</feature>
<keyword evidence="3" id="KW-0540">Nuclease</keyword>
<protein>
    <submittedName>
        <fullName evidence="3">Endonuclease YncB, thermonuclease family</fullName>
    </submittedName>
</protein>
<gene>
    <name evidence="3" type="ORF">SAMN05216257_102271</name>
</gene>
<dbReference type="GO" id="GO:0004519">
    <property type="term" value="F:endonuclease activity"/>
    <property type="evidence" value="ECO:0007669"/>
    <property type="project" value="UniProtKB-KW"/>
</dbReference>
<evidence type="ECO:0000313" key="4">
    <source>
        <dbReference type="Proteomes" id="UP000199328"/>
    </source>
</evidence>
<dbReference type="Proteomes" id="UP000199328">
    <property type="component" value="Unassembled WGS sequence"/>
</dbReference>
<accession>A0A1G9ATD3</accession>
<feature type="domain" description="TNase-like" evidence="2">
    <location>
        <begin position="25"/>
        <end position="149"/>
    </location>
</feature>
<dbReference type="EMBL" id="FNFV01000002">
    <property type="protein sequence ID" value="SDK30578.1"/>
    <property type="molecule type" value="Genomic_DNA"/>
</dbReference>
<dbReference type="PANTHER" id="PTHR12302:SF26">
    <property type="entry name" value="BLR1266 PROTEIN"/>
    <property type="match status" value="1"/>
</dbReference>
<dbReference type="PANTHER" id="PTHR12302">
    <property type="entry name" value="EBNA2 BINDING PROTEIN P100"/>
    <property type="match status" value="1"/>
</dbReference>
<evidence type="ECO:0000259" key="2">
    <source>
        <dbReference type="PROSITE" id="PS50830"/>
    </source>
</evidence>
<organism evidence="3 4">
    <name type="scientific">Meinhardsimonia xiamenensis</name>
    <dbReference type="NCBI Taxonomy" id="990712"/>
    <lineage>
        <taxon>Bacteria</taxon>
        <taxon>Pseudomonadati</taxon>
        <taxon>Pseudomonadota</taxon>
        <taxon>Alphaproteobacteria</taxon>
        <taxon>Rhodobacterales</taxon>
        <taxon>Paracoccaceae</taxon>
        <taxon>Meinhardsimonia</taxon>
    </lineage>
</organism>
<dbReference type="InterPro" id="IPR035437">
    <property type="entry name" value="SNase_OB-fold_sf"/>
</dbReference>
<keyword evidence="4" id="KW-1185">Reference proteome</keyword>
<name>A0A1G9ATD3_9RHOB</name>
<dbReference type="InterPro" id="IPR016071">
    <property type="entry name" value="Staphylococal_nuclease_OB-fold"/>
</dbReference>
<keyword evidence="1" id="KW-0732">Signal</keyword>
<dbReference type="SMART" id="SM00318">
    <property type="entry name" value="SNc"/>
    <property type="match status" value="1"/>
</dbReference>
<reference evidence="4" key="1">
    <citation type="submission" date="2016-10" db="EMBL/GenBank/DDBJ databases">
        <authorList>
            <person name="Varghese N."/>
            <person name="Submissions S."/>
        </authorList>
    </citation>
    <scope>NUCLEOTIDE SEQUENCE [LARGE SCALE GENOMIC DNA]</scope>
    <source>
        <strain evidence="4">CGMCC 1.10789</strain>
    </source>
</reference>
<feature type="signal peptide" evidence="1">
    <location>
        <begin position="1"/>
        <end position="24"/>
    </location>
</feature>
<dbReference type="Gene3D" id="2.40.50.90">
    <property type="match status" value="1"/>
</dbReference>
<sequence length="224" mass="24661">MLRFRSQHVLAVALLALCGAGAAADERFSGAAVVIDGDTLEVRGRKVRLFGIDAPELGQSCTRDDGRGWACGRWARDWLAARLRGREVTCEKLGTDRYARTVARCAVEGEDIAEVLVRAGAAMAYRRYSLDYVDAEKEALFARRGVWSGEVDSPAEFRARAASPVQSAPDPSCAIKGNVSRAGRIYHMPGQRDYERVRVDPARGERWFCSEAAARAAGWRRALR</sequence>